<reference evidence="2 3" key="1">
    <citation type="submission" date="2020-08" db="EMBL/GenBank/DDBJ databases">
        <title>Genomic Encyclopedia of Type Strains, Phase IV (KMG-IV): sequencing the most valuable type-strain genomes for metagenomic binning, comparative biology and taxonomic classification.</title>
        <authorList>
            <person name="Goeker M."/>
        </authorList>
    </citation>
    <scope>NUCLEOTIDE SEQUENCE [LARGE SCALE GENOMIC DNA]</scope>
    <source>
        <strain evidence="2 3">DSM 17976</strain>
    </source>
</reference>
<dbReference type="PANTHER" id="PTHR43233:SF1">
    <property type="entry name" value="FAMILY N-ACETYLTRANSFERASE, PUTATIVE (AFU_ORTHOLOGUE AFUA_6G03350)-RELATED"/>
    <property type="match status" value="1"/>
</dbReference>
<dbReference type="GO" id="GO:0016747">
    <property type="term" value="F:acyltransferase activity, transferring groups other than amino-acyl groups"/>
    <property type="evidence" value="ECO:0007669"/>
    <property type="project" value="InterPro"/>
</dbReference>
<dbReference type="Pfam" id="PF13508">
    <property type="entry name" value="Acetyltransf_7"/>
    <property type="match status" value="1"/>
</dbReference>
<proteinExistence type="predicted"/>
<dbReference type="CDD" id="cd04301">
    <property type="entry name" value="NAT_SF"/>
    <property type="match status" value="1"/>
</dbReference>
<evidence type="ECO:0000313" key="3">
    <source>
        <dbReference type="Proteomes" id="UP000541352"/>
    </source>
</evidence>
<feature type="domain" description="N-acetyltransferase" evidence="1">
    <location>
        <begin position="16"/>
        <end position="152"/>
    </location>
</feature>
<dbReference type="Gene3D" id="3.40.630.30">
    <property type="match status" value="1"/>
</dbReference>
<keyword evidence="2" id="KW-0808">Transferase</keyword>
<gene>
    <name evidence="2" type="ORF">FHS57_002584</name>
</gene>
<name>A0A7W5ZJS5_9BACT</name>
<dbReference type="PANTHER" id="PTHR43233">
    <property type="entry name" value="FAMILY N-ACETYLTRANSFERASE, PUTATIVE (AFU_ORTHOLOGUE AFUA_6G03350)-RELATED"/>
    <property type="match status" value="1"/>
</dbReference>
<comment type="caution">
    <text evidence="2">The sequence shown here is derived from an EMBL/GenBank/DDBJ whole genome shotgun (WGS) entry which is preliminary data.</text>
</comment>
<dbReference type="EMBL" id="JACIBY010000005">
    <property type="protein sequence ID" value="MBB3838578.1"/>
    <property type="molecule type" value="Genomic_DNA"/>
</dbReference>
<accession>A0A7W5ZJS5</accession>
<evidence type="ECO:0000313" key="2">
    <source>
        <dbReference type="EMBL" id="MBB3838578.1"/>
    </source>
</evidence>
<dbReference type="SUPFAM" id="SSF55729">
    <property type="entry name" value="Acyl-CoA N-acyltransferases (Nat)"/>
    <property type="match status" value="1"/>
</dbReference>
<organism evidence="2 3">
    <name type="scientific">Runella defluvii</name>
    <dbReference type="NCBI Taxonomy" id="370973"/>
    <lineage>
        <taxon>Bacteria</taxon>
        <taxon>Pseudomonadati</taxon>
        <taxon>Bacteroidota</taxon>
        <taxon>Cytophagia</taxon>
        <taxon>Cytophagales</taxon>
        <taxon>Spirosomataceae</taxon>
        <taxon>Runella</taxon>
    </lineage>
</organism>
<dbReference type="InterPro" id="IPR053144">
    <property type="entry name" value="Acetyltransferase_Butenolide"/>
</dbReference>
<protein>
    <submittedName>
        <fullName evidence="2">GNAT superfamily N-acetyltransferase</fullName>
    </submittedName>
</protein>
<dbReference type="AlphaFoldDB" id="A0A7W5ZJS5"/>
<dbReference type="InterPro" id="IPR000182">
    <property type="entry name" value="GNAT_dom"/>
</dbReference>
<sequence length="152" mass="17722">MALLDTLVYEFQKEDFLISTDKSKLDTSVILPFLSTQSYWAENIPLDIIERSIQNSFTFGVYHHQTQIGFARVITDFATYGYLGDVFILADYRGQGLSKWLMDCIFNQIPELQGFRRWTLATADAHGLYEQYGFKSLARPERMMEKVNFTKY</sequence>
<evidence type="ECO:0000259" key="1">
    <source>
        <dbReference type="PROSITE" id="PS51186"/>
    </source>
</evidence>
<dbReference type="Proteomes" id="UP000541352">
    <property type="component" value="Unassembled WGS sequence"/>
</dbReference>
<dbReference type="InterPro" id="IPR016181">
    <property type="entry name" value="Acyl_CoA_acyltransferase"/>
</dbReference>
<dbReference type="RefSeq" id="WP_183974174.1">
    <property type="nucleotide sequence ID" value="NZ_JACIBY010000005.1"/>
</dbReference>
<keyword evidence="3" id="KW-1185">Reference proteome</keyword>
<dbReference type="PROSITE" id="PS51186">
    <property type="entry name" value="GNAT"/>
    <property type="match status" value="1"/>
</dbReference>